<dbReference type="Gene3D" id="3.40.50.300">
    <property type="entry name" value="P-loop containing nucleotide triphosphate hydrolases"/>
    <property type="match status" value="1"/>
</dbReference>
<keyword evidence="9" id="KW-1185">Reference proteome</keyword>
<dbReference type="PANTHER" id="PTHR45626">
    <property type="entry name" value="TRANSCRIPTION TERMINATION FACTOR 2-RELATED"/>
    <property type="match status" value="1"/>
</dbReference>
<dbReference type="SMART" id="SM00487">
    <property type="entry name" value="DEXDc"/>
    <property type="match status" value="1"/>
</dbReference>
<dbReference type="Pfam" id="PF00271">
    <property type="entry name" value="Helicase_C"/>
    <property type="match status" value="1"/>
</dbReference>
<dbReference type="PROSITE" id="PS51194">
    <property type="entry name" value="HELICASE_CTER"/>
    <property type="match status" value="1"/>
</dbReference>
<dbReference type="PANTHER" id="PTHR45626:SF17">
    <property type="entry name" value="HELICASE-LIKE TRANSCRIPTION FACTOR"/>
    <property type="match status" value="1"/>
</dbReference>
<dbReference type="Gene3D" id="3.40.50.10810">
    <property type="entry name" value="Tandem AAA-ATPase domain"/>
    <property type="match status" value="1"/>
</dbReference>
<evidence type="ECO:0000256" key="5">
    <source>
        <dbReference type="SAM" id="MobiDB-lite"/>
    </source>
</evidence>
<dbReference type="InterPro" id="IPR001650">
    <property type="entry name" value="Helicase_C-like"/>
</dbReference>
<evidence type="ECO:0000313" key="9">
    <source>
        <dbReference type="Proteomes" id="UP001281003"/>
    </source>
</evidence>
<dbReference type="GO" id="GO:0004386">
    <property type="term" value="F:helicase activity"/>
    <property type="evidence" value="ECO:0007669"/>
    <property type="project" value="UniProtKB-KW"/>
</dbReference>
<evidence type="ECO:0000256" key="3">
    <source>
        <dbReference type="ARBA" id="ARBA00022806"/>
    </source>
</evidence>
<keyword evidence="3" id="KW-0347">Helicase</keyword>
<gene>
    <name evidence="8" type="ORF">B0T20DRAFT_345215</name>
</gene>
<dbReference type="GO" id="GO:0008094">
    <property type="term" value="F:ATP-dependent activity, acting on DNA"/>
    <property type="evidence" value="ECO:0007669"/>
    <property type="project" value="TreeGrafter"/>
</dbReference>
<dbReference type="InterPro" id="IPR014001">
    <property type="entry name" value="Helicase_ATP-bd"/>
</dbReference>
<keyword evidence="1" id="KW-0547">Nucleotide-binding</keyword>
<protein>
    <submittedName>
        <fullName evidence="8">P-loop containing nucleoside triphosphate hydrolase protein</fullName>
    </submittedName>
</protein>
<accession>A0AAE0PL37</accession>
<reference evidence="8" key="1">
    <citation type="journal article" date="2023" name="Mol. Phylogenet. Evol.">
        <title>Genome-scale phylogeny and comparative genomics of the fungal order Sordariales.</title>
        <authorList>
            <person name="Hensen N."/>
            <person name="Bonometti L."/>
            <person name="Westerberg I."/>
            <person name="Brannstrom I.O."/>
            <person name="Guillou S."/>
            <person name="Cros-Aarteil S."/>
            <person name="Calhoun S."/>
            <person name="Haridas S."/>
            <person name="Kuo A."/>
            <person name="Mondo S."/>
            <person name="Pangilinan J."/>
            <person name="Riley R."/>
            <person name="LaButti K."/>
            <person name="Andreopoulos B."/>
            <person name="Lipzen A."/>
            <person name="Chen C."/>
            <person name="Yan M."/>
            <person name="Daum C."/>
            <person name="Ng V."/>
            <person name="Clum A."/>
            <person name="Steindorff A."/>
            <person name="Ohm R.A."/>
            <person name="Martin F."/>
            <person name="Silar P."/>
            <person name="Natvig D.O."/>
            <person name="Lalanne C."/>
            <person name="Gautier V."/>
            <person name="Ament-Velasquez S.L."/>
            <person name="Kruys A."/>
            <person name="Hutchinson M.I."/>
            <person name="Powell A.J."/>
            <person name="Barry K."/>
            <person name="Miller A.N."/>
            <person name="Grigoriev I.V."/>
            <person name="Debuchy R."/>
            <person name="Gladieux P."/>
            <person name="Hiltunen Thoren M."/>
            <person name="Johannesson H."/>
        </authorList>
    </citation>
    <scope>NUCLEOTIDE SEQUENCE</scope>
    <source>
        <strain evidence="8">FGSC 1904</strain>
    </source>
</reference>
<feature type="compositionally biased region" description="Acidic residues" evidence="5">
    <location>
        <begin position="378"/>
        <end position="396"/>
    </location>
</feature>
<dbReference type="InterPro" id="IPR049730">
    <property type="entry name" value="SNF2/RAD54-like_C"/>
</dbReference>
<dbReference type="CDD" id="cd18793">
    <property type="entry name" value="SF2_C_SNF"/>
    <property type="match status" value="1"/>
</dbReference>
<feature type="domain" description="Helicase ATP-binding" evidence="6">
    <location>
        <begin position="18"/>
        <end position="212"/>
    </location>
</feature>
<dbReference type="SUPFAM" id="SSF52540">
    <property type="entry name" value="P-loop containing nucleoside triphosphate hydrolases"/>
    <property type="match status" value="2"/>
</dbReference>
<reference evidence="8" key="2">
    <citation type="submission" date="2023-07" db="EMBL/GenBank/DDBJ databases">
        <authorList>
            <consortium name="Lawrence Berkeley National Laboratory"/>
            <person name="Haridas S."/>
            <person name="Hensen N."/>
            <person name="Bonometti L."/>
            <person name="Westerberg I."/>
            <person name="Brannstrom I.O."/>
            <person name="Guillou S."/>
            <person name="Cros-Aarteil S."/>
            <person name="Calhoun S."/>
            <person name="Kuo A."/>
            <person name="Mondo S."/>
            <person name="Pangilinan J."/>
            <person name="Riley R."/>
            <person name="LaButti K."/>
            <person name="Andreopoulos B."/>
            <person name="Lipzen A."/>
            <person name="Chen C."/>
            <person name="Yanf M."/>
            <person name="Daum C."/>
            <person name="Ng V."/>
            <person name="Clum A."/>
            <person name="Steindorff A."/>
            <person name="Ohm R."/>
            <person name="Martin F."/>
            <person name="Silar P."/>
            <person name="Natvig D."/>
            <person name="Lalanne C."/>
            <person name="Gautier V."/>
            <person name="Ament-velasquez S.L."/>
            <person name="Kruys A."/>
            <person name="Hutchinson M.I."/>
            <person name="Powell A.J."/>
            <person name="Barry K."/>
            <person name="Miller A.N."/>
            <person name="Grigoriev I.V."/>
            <person name="Debuchy R."/>
            <person name="Gladieux P."/>
            <person name="Thoren M.H."/>
            <person name="Johannesson H."/>
        </authorList>
    </citation>
    <scope>NUCLEOTIDE SEQUENCE</scope>
    <source>
        <strain evidence="8">FGSC 1904</strain>
    </source>
</reference>
<dbReference type="Proteomes" id="UP001281003">
    <property type="component" value="Unassembled WGS sequence"/>
</dbReference>
<dbReference type="InterPro" id="IPR027417">
    <property type="entry name" value="P-loop_NTPase"/>
</dbReference>
<evidence type="ECO:0000256" key="2">
    <source>
        <dbReference type="ARBA" id="ARBA00022801"/>
    </source>
</evidence>
<dbReference type="SMART" id="SM00490">
    <property type="entry name" value="HELICc"/>
    <property type="match status" value="1"/>
</dbReference>
<feature type="domain" description="Helicase C-terminal" evidence="7">
    <location>
        <begin position="473"/>
        <end position="632"/>
    </location>
</feature>
<dbReference type="InterPro" id="IPR038718">
    <property type="entry name" value="SNF2-like_sf"/>
</dbReference>
<evidence type="ECO:0000256" key="1">
    <source>
        <dbReference type="ARBA" id="ARBA00022741"/>
    </source>
</evidence>
<dbReference type="AlphaFoldDB" id="A0AAE0PL37"/>
<dbReference type="GO" id="GO:0016787">
    <property type="term" value="F:hydrolase activity"/>
    <property type="evidence" value="ECO:0007669"/>
    <property type="project" value="UniProtKB-KW"/>
</dbReference>
<dbReference type="GO" id="GO:0005634">
    <property type="term" value="C:nucleus"/>
    <property type="evidence" value="ECO:0007669"/>
    <property type="project" value="TreeGrafter"/>
</dbReference>
<dbReference type="Pfam" id="PF00176">
    <property type="entry name" value="SNF2-rel_dom"/>
    <property type="match status" value="1"/>
</dbReference>
<evidence type="ECO:0000259" key="6">
    <source>
        <dbReference type="PROSITE" id="PS51192"/>
    </source>
</evidence>
<evidence type="ECO:0000256" key="4">
    <source>
        <dbReference type="ARBA" id="ARBA00022840"/>
    </source>
</evidence>
<dbReference type="InterPro" id="IPR000330">
    <property type="entry name" value="SNF2_N"/>
</dbReference>
<dbReference type="GO" id="GO:0006281">
    <property type="term" value="P:DNA repair"/>
    <property type="evidence" value="ECO:0007669"/>
    <property type="project" value="TreeGrafter"/>
</dbReference>
<evidence type="ECO:0000259" key="7">
    <source>
        <dbReference type="PROSITE" id="PS51194"/>
    </source>
</evidence>
<dbReference type="EMBL" id="JAUTDP010000002">
    <property type="protein sequence ID" value="KAK3401535.1"/>
    <property type="molecule type" value="Genomic_DNA"/>
</dbReference>
<keyword evidence="4" id="KW-0067">ATP-binding</keyword>
<dbReference type="PROSITE" id="PS51192">
    <property type="entry name" value="HELICASE_ATP_BIND_1"/>
    <property type="match status" value="1"/>
</dbReference>
<name>A0AAE0PL37_SORBR</name>
<sequence length="644" mass="73120">LQSKLQPWQASGVVRLCRLAHSPFRGALLCDEMGLGKSLTALVAAIKLKRDLPGSGYVLVITRKSCVLQWLDEIRKHFAIDHQPSVLILDTGVYPAYDLLSFDIVICSQSQVRHQYIKHTTQQAMDNLRIINAGDRTSKHPLPILYSPLYSLLGRNIRVVIFDEAHDARNETTLLAAAVRALEYDHIFLLTGTPVYNHWDDLLSLFLLFPCPLFDNKSHFIRTMGGGMADRLVRPDDTHLAILSRLLLRLTVARPKSVLDLPEKEEHTIKVVFDADPEARTDISQAVKKAQQCLRLARRPNHQLRRAQLVQQGFRHLTLARQIDSNRLLTESLLEDNEENNAAQSQSVPLRDHGQPASPTVGPSHHLRRRPVINYKEEFEDDDEAADPEYEQEDINPEFGCDLDLDGEEDDDDNEEVVETTWASGTSPTTQTRGRSDHEYTIKWLNKLRNAEHNAIFSPKVRVIVETVLKIFETEDQNEQCRHKIMITATSVKFLDIIHEAIRRVSNLGNTYTHNDVAVVEYNGTMPILQRDAVLRTFNQPLCVSKDYSILLISSTCGGIGINVTGASDLIICEPYWAPGLRDQIIGRIWRMGQERSVRIWDILTDSAIDDLIISRTKSKTEVKAKLLKNVVRKDGQRIMMPRL</sequence>
<dbReference type="GO" id="GO:0005524">
    <property type="term" value="F:ATP binding"/>
    <property type="evidence" value="ECO:0007669"/>
    <property type="project" value="UniProtKB-KW"/>
</dbReference>
<comment type="caution">
    <text evidence="8">The sequence shown here is derived from an EMBL/GenBank/DDBJ whole genome shotgun (WGS) entry which is preliminary data.</text>
</comment>
<proteinExistence type="predicted"/>
<keyword evidence="2 8" id="KW-0378">Hydrolase</keyword>
<feature type="non-terminal residue" evidence="8">
    <location>
        <position position="644"/>
    </location>
</feature>
<organism evidence="8 9">
    <name type="scientific">Sordaria brevicollis</name>
    <dbReference type="NCBI Taxonomy" id="83679"/>
    <lineage>
        <taxon>Eukaryota</taxon>
        <taxon>Fungi</taxon>
        <taxon>Dikarya</taxon>
        <taxon>Ascomycota</taxon>
        <taxon>Pezizomycotina</taxon>
        <taxon>Sordariomycetes</taxon>
        <taxon>Sordariomycetidae</taxon>
        <taxon>Sordariales</taxon>
        <taxon>Sordariaceae</taxon>
        <taxon>Sordaria</taxon>
    </lineage>
</organism>
<feature type="region of interest" description="Disordered" evidence="5">
    <location>
        <begin position="337"/>
        <end position="396"/>
    </location>
</feature>
<dbReference type="InterPro" id="IPR050628">
    <property type="entry name" value="SNF2_RAD54_helicase_TF"/>
</dbReference>
<evidence type="ECO:0000313" key="8">
    <source>
        <dbReference type="EMBL" id="KAK3401535.1"/>
    </source>
</evidence>